<dbReference type="SUPFAM" id="SSF52540">
    <property type="entry name" value="P-loop containing nucleoside triphosphate hydrolases"/>
    <property type="match status" value="1"/>
</dbReference>
<dbReference type="InterPro" id="IPR003593">
    <property type="entry name" value="AAA+_ATPase"/>
</dbReference>
<dbReference type="PROSITE" id="PS50045">
    <property type="entry name" value="SIGMA54_INTERACT_4"/>
    <property type="match status" value="1"/>
</dbReference>
<dbReference type="Gene3D" id="1.10.10.60">
    <property type="entry name" value="Homeodomain-like"/>
    <property type="match status" value="1"/>
</dbReference>
<evidence type="ECO:0000256" key="4">
    <source>
        <dbReference type="ARBA" id="ARBA00029500"/>
    </source>
</evidence>
<dbReference type="InterPro" id="IPR009057">
    <property type="entry name" value="Homeodomain-like_sf"/>
</dbReference>
<protein>
    <recommendedName>
        <fullName evidence="4">HTH-type transcriptional regulatory protein TyrR</fullName>
    </recommendedName>
</protein>
<dbReference type="PROSITE" id="PS00675">
    <property type="entry name" value="SIGMA54_INTERACT_1"/>
    <property type="match status" value="1"/>
</dbReference>
<dbReference type="InterPro" id="IPR002078">
    <property type="entry name" value="Sigma_54_int"/>
</dbReference>
<keyword evidence="2" id="KW-0058">Aromatic hydrocarbons catabolism</keyword>
<dbReference type="AlphaFoldDB" id="A0A4S4BPG2"/>
<keyword evidence="3" id="KW-0067">ATP-binding</keyword>
<accession>A0A4S4BPG2</accession>
<dbReference type="Pfam" id="PF13426">
    <property type="entry name" value="PAS_9"/>
    <property type="match status" value="1"/>
</dbReference>
<dbReference type="NCBIfam" id="TIGR00229">
    <property type="entry name" value="sensory_box"/>
    <property type="match status" value="1"/>
</dbReference>
<evidence type="ECO:0000313" key="6">
    <source>
        <dbReference type="Proteomes" id="UP000310334"/>
    </source>
</evidence>
<dbReference type="Gene3D" id="3.40.50.300">
    <property type="entry name" value="P-loop containing nucleotide triphosphate hydrolases"/>
    <property type="match status" value="1"/>
</dbReference>
<keyword evidence="1" id="KW-0547">Nucleotide-binding</keyword>
<keyword evidence="6" id="KW-1185">Reference proteome</keyword>
<dbReference type="PANTHER" id="PTHR32071:SF57">
    <property type="entry name" value="C4-DICARBOXYLATE TRANSPORT TRANSCRIPTIONAL REGULATORY PROTEIN DCTD"/>
    <property type="match status" value="1"/>
</dbReference>
<dbReference type="Pfam" id="PF25601">
    <property type="entry name" value="AAA_lid_14"/>
    <property type="match status" value="1"/>
</dbReference>
<dbReference type="FunFam" id="3.40.50.300:FF:000006">
    <property type="entry name" value="DNA-binding transcriptional regulator NtrC"/>
    <property type="match status" value="1"/>
</dbReference>
<evidence type="ECO:0000313" key="5">
    <source>
        <dbReference type="EMBL" id="THF76623.1"/>
    </source>
</evidence>
<reference evidence="5 6" key="1">
    <citation type="submission" date="2019-04" db="EMBL/GenBank/DDBJ databases">
        <title>Bacillus sediminilitoris sp. nov., isolated from a tidal flat sediment on the East China Sea.</title>
        <authorList>
            <person name="Wei Y."/>
            <person name="Mao H."/>
            <person name="Fang J."/>
        </authorList>
    </citation>
    <scope>NUCLEOTIDE SEQUENCE [LARGE SCALE GENOMIC DNA]</scope>
    <source>
        <strain evidence="5 6">DSL-17</strain>
    </source>
</reference>
<dbReference type="Pfam" id="PF00158">
    <property type="entry name" value="Sigma54_activat"/>
    <property type="match status" value="1"/>
</dbReference>
<dbReference type="CDD" id="cd00009">
    <property type="entry name" value="AAA"/>
    <property type="match status" value="1"/>
</dbReference>
<gene>
    <name evidence="5" type="ORF">E6W99_20985</name>
</gene>
<sequence length="472" mass="54016">MNRDKIIEDPIESQILLSNLIDSLYDGITVTDPQGNTLWYNKAFLRISGLTPYQLTNYTSYELVEKGWLKNAAAIDVIKQKKTINTIVKYPTGIEALITSTPVFDNENNLHFVINNVRDITELNKLKRDLDETTALTKSYRQTLHEVQLSNVDGNQIIYRSPVMEKIVSLANKFAAVDTPILILGESGVGKDVLANYIHSVSDRNKKGPFVKVNCGAIPEHLLESELFGYEAGAFTGANRHGKAGLFEVANNGTIFLDEIGDMPYSLQVKLLGVLQDMKIHRVGSTKSIPINVKVIAATNANLQEMLKEKRFREDLFFRINVLSLNIPPLRERPEDIFVLLMHFLTFFNEKHRMKKTFSPTLIDLLLEYRWHGNIRELKNLVERLVIISDDEEIDDSLLPSYLRNKQRDEINTVNNDDFQNTTGCTLKEMVEEHEKKVLSYYISHYKPLKKCAEMLGMDLTTLFRKKKRYGL</sequence>
<dbReference type="PROSITE" id="PS50112">
    <property type="entry name" value="PAS"/>
    <property type="match status" value="1"/>
</dbReference>
<dbReference type="PROSITE" id="PS00676">
    <property type="entry name" value="SIGMA54_INTERACT_2"/>
    <property type="match status" value="1"/>
</dbReference>
<dbReference type="CDD" id="cd00130">
    <property type="entry name" value="PAS"/>
    <property type="match status" value="1"/>
</dbReference>
<dbReference type="EMBL" id="SSNT01000019">
    <property type="protein sequence ID" value="THF76623.1"/>
    <property type="molecule type" value="Genomic_DNA"/>
</dbReference>
<name>A0A4S4BPG2_9BACI</name>
<dbReference type="Gene3D" id="3.30.450.20">
    <property type="entry name" value="PAS domain"/>
    <property type="match status" value="1"/>
</dbReference>
<dbReference type="InterPro" id="IPR030828">
    <property type="entry name" value="HTH_TyrR"/>
</dbReference>
<dbReference type="Proteomes" id="UP000310334">
    <property type="component" value="Unassembled WGS sequence"/>
</dbReference>
<dbReference type="PANTHER" id="PTHR32071">
    <property type="entry name" value="TRANSCRIPTIONAL REGULATORY PROTEIN"/>
    <property type="match status" value="1"/>
</dbReference>
<comment type="caution">
    <text evidence="5">The sequence shown here is derived from an EMBL/GenBank/DDBJ whole genome shotgun (WGS) entry which is preliminary data.</text>
</comment>
<dbReference type="Pfam" id="PF18024">
    <property type="entry name" value="HTH_50"/>
    <property type="match status" value="1"/>
</dbReference>
<dbReference type="SMART" id="SM00091">
    <property type="entry name" value="PAS"/>
    <property type="match status" value="1"/>
</dbReference>
<dbReference type="InterPro" id="IPR058031">
    <property type="entry name" value="AAA_lid_NorR"/>
</dbReference>
<dbReference type="SUPFAM" id="SSF55785">
    <property type="entry name" value="PYP-like sensor domain (PAS domain)"/>
    <property type="match status" value="1"/>
</dbReference>
<proteinExistence type="predicted"/>
<dbReference type="GO" id="GO:0005524">
    <property type="term" value="F:ATP binding"/>
    <property type="evidence" value="ECO:0007669"/>
    <property type="project" value="UniProtKB-KW"/>
</dbReference>
<evidence type="ECO:0000256" key="3">
    <source>
        <dbReference type="ARBA" id="ARBA00022840"/>
    </source>
</evidence>
<dbReference type="InterPro" id="IPR000014">
    <property type="entry name" value="PAS"/>
</dbReference>
<dbReference type="OrthoDB" id="9771372at2"/>
<dbReference type="InterPro" id="IPR035965">
    <property type="entry name" value="PAS-like_dom_sf"/>
</dbReference>
<dbReference type="InterPro" id="IPR027417">
    <property type="entry name" value="P-loop_NTPase"/>
</dbReference>
<evidence type="ECO:0000256" key="1">
    <source>
        <dbReference type="ARBA" id="ARBA00022741"/>
    </source>
</evidence>
<dbReference type="SMART" id="SM00382">
    <property type="entry name" value="AAA"/>
    <property type="match status" value="1"/>
</dbReference>
<dbReference type="InterPro" id="IPR025662">
    <property type="entry name" value="Sigma_54_int_dom_ATP-bd_1"/>
</dbReference>
<dbReference type="InterPro" id="IPR025943">
    <property type="entry name" value="Sigma_54_int_dom_ATP-bd_2"/>
</dbReference>
<organism evidence="5 6">
    <name type="scientific">Metabacillus sediminilitoris</name>
    <dbReference type="NCBI Taxonomy" id="2567941"/>
    <lineage>
        <taxon>Bacteria</taxon>
        <taxon>Bacillati</taxon>
        <taxon>Bacillota</taxon>
        <taxon>Bacilli</taxon>
        <taxon>Bacillales</taxon>
        <taxon>Bacillaceae</taxon>
        <taxon>Metabacillus</taxon>
    </lineage>
</organism>
<dbReference type="RefSeq" id="WP_136357491.1">
    <property type="nucleotide sequence ID" value="NZ_CP046266.1"/>
</dbReference>
<dbReference type="GO" id="GO:0006355">
    <property type="term" value="P:regulation of DNA-templated transcription"/>
    <property type="evidence" value="ECO:0007669"/>
    <property type="project" value="InterPro"/>
</dbReference>
<dbReference type="SUPFAM" id="SSF46689">
    <property type="entry name" value="Homeodomain-like"/>
    <property type="match status" value="1"/>
</dbReference>
<evidence type="ECO:0000256" key="2">
    <source>
        <dbReference type="ARBA" id="ARBA00022797"/>
    </source>
</evidence>
<dbReference type="GO" id="GO:0003677">
    <property type="term" value="F:DNA binding"/>
    <property type="evidence" value="ECO:0007669"/>
    <property type="project" value="UniProtKB-KW"/>
</dbReference>
<dbReference type="Gene3D" id="1.10.8.60">
    <property type="match status" value="1"/>
</dbReference>